<dbReference type="Proteomes" id="UP000639338">
    <property type="component" value="Unassembled WGS sequence"/>
</dbReference>
<reference evidence="11 12" key="1">
    <citation type="submission" date="2020-08" db="EMBL/GenBank/DDBJ databases">
        <title>Aphidius gifuensis genome sequencing and assembly.</title>
        <authorList>
            <person name="Du Z."/>
        </authorList>
    </citation>
    <scope>NUCLEOTIDE SEQUENCE [LARGE SCALE GENOMIC DNA]</scope>
    <source>
        <strain evidence="11">YNYX2018</strain>
        <tissue evidence="11">Adults</tissue>
    </source>
</reference>
<sequence>MSLSLTNNKKNKKNDLLLTKKPETTIKPNNIEESHDGVLLKIFILITTFKILLIPTYHSTDFEVHRNWLAISHSLPINEWYINNTSEWTLDYPPLFAWFELILSQIGKLIDPEMLRVNNLNYASFSTKLFQRSTVMITDIFLVFGAREIGKVYHDNFNKLMIYYILTICNIGLLMIDHIHFQYNGFLLGILLLSIAQVSKNQPMSILIGAAYFAILLNLKHLYLYVAPVFIVWLIKWYCMKGNFLIRLIQLGSIVIGVLAISFGPFITQLPQVFSRLFPFKRGLVHAYWAPNFWALYIGADKILSVLWKKFGLLVMNKRAAMTGGLVQEDTLAVLPTPTPIITFLLTILTIMPILVIILKKKTNLLRPHDFLRGLILCGLSSFMFGWHVHEKAILTAIIPMCIMATIDPIDGRIFLILSATGHASILPLLYPDNLVVLKILLLLIHIILADYLLCKLFKFSLLKIYEYFYILLLPIVAIYHAFIHKIIFDEKMEFLPLALTSLYSAIGITYCWILYFYYFYTNNYQLSNNSIKNK</sequence>
<dbReference type="PANTHER" id="PTHR12413:SF2">
    <property type="entry name" value="DOLICHYL PYROPHOSPHATE GLC1MAN9GLCNAC2 ALPHA-1,3-GLUCOSYLTRANSFERASE-RELATED"/>
    <property type="match status" value="1"/>
</dbReference>
<feature type="transmembrane region" description="Helical" evidence="10">
    <location>
        <begin position="437"/>
        <end position="455"/>
    </location>
</feature>
<dbReference type="AlphaFoldDB" id="A0A835CXE8"/>
<evidence type="ECO:0000256" key="8">
    <source>
        <dbReference type="ARBA" id="ARBA00022989"/>
    </source>
</evidence>
<protein>
    <recommendedName>
        <fullName evidence="10">Alpha-1,3-glucosyltransferase</fullName>
        <ecNumber evidence="10">2.4.1.-</ecNumber>
    </recommendedName>
</protein>
<proteinExistence type="inferred from homology"/>
<evidence type="ECO:0000256" key="6">
    <source>
        <dbReference type="ARBA" id="ARBA00022692"/>
    </source>
</evidence>
<feature type="transmembrane region" description="Helical" evidence="10">
    <location>
        <begin position="371"/>
        <end position="387"/>
    </location>
</feature>
<evidence type="ECO:0000256" key="10">
    <source>
        <dbReference type="RuleBase" id="RU363110"/>
    </source>
</evidence>
<evidence type="ECO:0000256" key="5">
    <source>
        <dbReference type="ARBA" id="ARBA00022679"/>
    </source>
</evidence>
<dbReference type="EC" id="2.4.1.-" evidence="10"/>
<name>A0A835CXE8_APHGI</name>
<evidence type="ECO:0000256" key="2">
    <source>
        <dbReference type="ARBA" id="ARBA00004922"/>
    </source>
</evidence>
<feature type="transmembrane region" description="Helical" evidence="10">
    <location>
        <begin position="161"/>
        <end position="181"/>
    </location>
</feature>
<evidence type="ECO:0000313" key="11">
    <source>
        <dbReference type="EMBL" id="KAF7997368.1"/>
    </source>
</evidence>
<evidence type="ECO:0000256" key="4">
    <source>
        <dbReference type="ARBA" id="ARBA00022676"/>
    </source>
</evidence>
<dbReference type="GO" id="GO:0005789">
    <property type="term" value="C:endoplasmic reticulum membrane"/>
    <property type="evidence" value="ECO:0007669"/>
    <property type="project" value="UniProtKB-SubCell"/>
</dbReference>
<comment type="subcellular location">
    <subcellularLocation>
        <location evidence="1 10">Endoplasmic reticulum membrane</location>
        <topology evidence="1 10">Multi-pass membrane protein</topology>
    </subcellularLocation>
</comment>
<keyword evidence="7 10" id="KW-0256">Endoplasmic reticulum</keyword>
<dbReference type="PANTHER" id="PTHR12413">
    <property type="entry name" value="DOLICHYL GLYCOSYLTRANSFERASE"/>
    <property type="match status" value="1"/>
</dbReference>
<comment type="similarity">
    <text evidence="3 10">Belongs to the ALG6/ALG8 glucosyltransferase family.</text>
</comment>
<evidence type="ECO:0000256" key="7">
    <source>
        <dbReference type="ARBA" id="ARBA00022824"/>
    </source>
</evidence>
<evidence type="ECO:0000256" key="1">
    <source>
        <dbReference type="ARBA" id="ARBA00004477"/>
    </source>
</evidence>
<keyword evidence="5 10" id="KW-0808">Transferase</keyword>
<organism evidence="11 12">
    <name type="scientific">Aphidius gifuensis</name>
    <name type="common">Parasitoid wasp</name>
    <dbReference type="NCBI Taxonomy" id="684658"/>
    <lineage>
        <taxon>Eukaryota</taxon>
        <taxon>Metazoa</taxon>
        <taxon>Ecdysozoa</taxon>
        <taxon>Arthropoda</taxon>
        <taxon>Hexapoda</taxon>
        <taxon>Insecta</taxon>
        <taxon>Pterygota</taxon>
        <taxon>Neoptera</taxon>
        <taxon>Endopterygota</taxon>
        <taxon>Hymenoptera</taxon>
        <taxon>Apocrita</taxon>
        <taxon>Ichneumonoidea</taxon>
        <taxon>Braconidae</taxon>
        <taxon>Aphidiinae</taxon>
        <taxon>Aphidius</taxon>
    </lineage>
</organism>
<dbReference type="InterPro" id="IPR004856">
    <property type="entry name" value="Glyco_trans_ALG6/ALG8"/>
</dbReference>
<feature type="transmembrane region" description="Helical" evidence="10">
    <location>
        <begin position="244"/>
        <end position="267"/>
    </location>
</feature>
<dbReference type="UniPathway" id="UPA00378"/>
<dbReference type="GO" id="GO:0042283">
    <property type="term" value="F:dolichyl pyrophosphate Glc1Man9GlcNAc2 alpha-1,3-glucosyltransferase activity"/>
    <property type="evidence" value="ECO:0007669"/>
    <property type="project" value="TreeGrafter"/>
</dbReference>
<gene>
    <name evidence="11" type="ORF">HCN44_005645</name>
</gene>
<keyword evidence="12" id="KW-1185">Reference proteome</keyword>
<keyword evidence="6 10" id="KW-0812">Transmembrane</keyword>
<keyword evidence="4 10" id="KW-0328">Glycosyltransferase</keyword>
<evidence type="ECO:0000256" key="9">
    <source>
        <dbReference type="ARBA" id="ARBA00023136"/>
    </source>
</evidence>
<feature type="transmembrane region" description="Helical" evidence="10">
    <location>
        <begin position="341"/>
        <end position="359"/>
    </location>
</feature>
<comment type="pathway">
    <text evidence="2 10">Protein modification; protein glycosylation.</text>
</comment>
<keyword evidence="8 10" id="KW-1133">Transmembrane helix</keyword>
<dbReference type="EMBL" id="JACMRX010000001">
    <property type="protein sequence ID" value="KAF7997368.1"/>
    <property type="molecule type" value="Genomic_DNA"/>
</dbReference>
<dbReference type="OrthoDB" id="1689333at2759"/>
<evidence type="ECO:0000256" key="3">
    <source>
        <dbReference type="ARBA" id="ARBA00008715"/>
    </source>
</evidence>
<evidence type="ECO:0000313" key="12">
    <source>
        <dbReference type="Proteomes" id="UP000639338"/>
    </source>
</evidence>
<feature type="transmembrane region" description="Helical" evidence="10">
    <location>
        <begin position="467"/>
        <end position="489"/>
    </location>
</feature>
<accession>A0A835CXE8</accession>
<comment type="caution">
    <text evidence="11">The sequence shown here is derived from an EMBL/GenBank/DDBJ whole genome shotgun (WGS) entry which is preliminary data.</text>
</comment>
<feature type="transmembrane region" description="Helical" evidence="10">
    <location>
        <begin position="495"/>
        <end position="521"/>
    </location>
</feature>
<dbReference type="Pfam" id="PF03155">
    <property type="entry name" value="Alg6_Alg8"/>
    <property type="match status" value="1"/>
</dbReference>
<keyword evidence="9 10" id="KW-0472">Membrane</keyword>
<dbReference type="GO" id="GO:0006487">
    <property type="term" value="P:protein N-linked glycosylation"/>
    <property type="evidence" value="ECO:0007669"/>
    <property type="project" value="TreeGrafter"/>
</dbReference>
<feature type="transmembrane region" description="Helical" evidence="10">
    <location>
        <begin position="222"/>
        <end position="238"/>
    </location>
</feature>